<proteinExistence type="predicted"/>
<dbReference type="Proteomes" id="UP000663842">
    <property type="component" value="Unassembled WGS sequence"/>
</dbReference>
<evidence type="ECO:0000313" key="1">
    <source>
        <dbReference type="EMBL" id="CAF4004922.1"/>
    </source>
</evidence>
<dbReference type="Proteomes" id="UP000663866">
    <property type="component" value="Unassembled WGS sequence"/>
</dbReference>
<keyword evidence="4" id="KW-1185">Reference proteome</keyword>
<evidence type="ECO:0000313" key="2">
    <source>
        <dbReference type="EMBL" id="CAF4035263.1"/>
    </source>
</evidence>
<reference evidence="1" key="1">
    <citation type="submission" date="2021-02" db="EMBL/GenBank/DDBJ databases">
        <authorList>
            <person name="Nowell W R."/>
        </authorList>
    </citation>
    <scope>NUCLEOTIDE SEQUENCE</scope>
</reference>
<dbReference type="EMBL" id="CAJOBG010002906">
    <property type="protein sequence ID" value="CAF4035263.1"/>
    <property type="molecule type" value="Genomic_DNA"/>
</dbReference>
<organism evidence="1 3">
    <name type="scientific">Rotaria magnacalcarata</name>
    <dbReference type="NCBI Taxonomy" id="392030"/>
    <lineage>
        <taxon>Eukaryota</taxon>
        <taxon>Metazoa</taxon>
        <taxon>Spiralia</taxon>
        <taxon>Gnathifera</taxon>
        <taxon>Rotifera</taxon>
        <taxon>Eurotatoria</taxon>
        <taxon>Bdelloidea</taxon>
        <taxon>Philodinida</taxon>
        <taxon>Philodinidae</taxon>
        <taxon>Rotaria</taxon>
    </lineage>
</organism>
<evidence type="ECO:0000313" key="3">
    <source>
        <dbReference type="Proteomes" id="UP000663842"/>
    </source>
</evidence>
<gene>
    <name evidence="2" type="ORF">OVN521_LOCUS17049</name>
    <name evidence="1" type="ORF">UXM345_LOCUS16406</name>
</gene>
<protein>
    <submittedName>
        <fullName evidence="1">Uncharacterized protein</fullName>
    </submittedName>
</protein>
<evidence type="ECO:0000313" key="4">
    <source>
        <dbReference type="Proteomes" id="UP000663866"/>
    </source>
</evidence>
<dbReference type="AlphaFoldDB" id="A0A819P092"/>
<dbReference type="EMBL" id="CAJOBF010002034">
    <property type="protein sequence ID" value="CAF4004922.1"/>
    <property type="molecule type" value="Genomic_DNA"/>
</dbReference>
<comment type="caution">
    <text evidence="1">The sequence shown here is derived from an EMBL/GenBank/DDBJ whole genome shotgun (WGS) entry which is preliminary data.</text>
</comment>
<sequence length="91" mass="10557">MQNETLKNNLNTLKNNSQLTFSISATTSSTSSTHTIQLFDPNKPLLFDDQVSQTEILWALNLGSLYPYGEYFSVVLQLIRLRRKYHRYNLT</sequence>
<name>A0A819P092_9BILA</name>
<accession>A0A819P092</accession>